<comment type="similarity">
    <text evidence="1">Belongs to the ATP-dependent DNA ligase family.</text>
</comment>
<dbReference type="GO" id="GO:0006281">
    <property type="term" value="P:DNA repair"/>
    <property type="evidence" value="ECO:0007669"/>
    <property type="project" value="InterPro"/>
</dbReference>
<dbReference type="Proteomes" id="UP000254425">
    <property type="component" value="Chromosome"/>
</dbReference>
<protein>
    <recommendedName>
        <fullName evidence="3">ATP-dependent DNA ligase family profile domain-containing protein</fullName>
    </recommendedName>
</protein>
<dbReference type="AlphaFoldDB" id="A0A345Y1Q7"/>
<name>A0A345Y1Q7_9ACTN</name>
<gene>
    <name evidence="4" type="ORF">DVA86_32355</name>
</gene>
<dbReference type="PROSITE" id="PS50160">
    <property type="entry name" value="DNA_LIGASE_A3"/>
    <property type="match status" value="1"/>
</dbReference>
<dbReference type="GO" id="GO:0006310">
    <property type="term" value="P:DNA recombination"/>
    <property type="evidence" value="ECO:0007669"/>
    <property type="project" value="InterPro"/>
</dbReference>
<sequence>MVLFRFAEGEAPPGAVAEVVLQSRTGRVVTGRYPDLAEAAAAILPPGTVLDGEAVVILGGRTDFGAVQSRAASSPARAARLARELPATFAAFDVLAVDGRDLRGAPYRERRARLVGLLAAARPPLQVVPVVLEVEAAAAMFDQLAAVGLEGVVCKRLDGRYRCGARDWLKVKHDRPRT</sequence>
<keyword evidence="2" id="KW-0436">Ligase</keyword>
<feature type="domain" description="ATP-dependent DNA ligase family profile" evidence="3">
    <location>
        <begin position="80"/>
        <end position="178"/>
    </location>
</feature>
<dbReference type="PANTHER" id="PTHR45674:SF4">
    <property type="entry name" value="DNA LIGASE 1"/>
    <property type="match status" value="1"/>
</dbReference>
<dbReference type="SUPFAM" id="SSF56091">
    <property type="entry name" value="DNA ligase/mRNA capping enzyme, catalytic domain"/>
    <property type="match status" value="1"/>
</dbReference>
<dbReference type="PANTHER" id="PTHR45674">
    <property type="entry name" value="DNA LIGASE 1/3 FAMILY MEMBER"/>
    <property type="match status" value="1"/>
</dbReference>
<evidence type="ECO:0000313" key="4">
    <source>
        <dbReference type="EMBL" id="AXK37823.1"/>
    </source>
</evidence>
<reference evidence="4 5" key="1">
    <citation type="submission" date="2018-07" db="EMBL/GenBank/DDBJ databases">
        <title>Draft genome of the type strain Streptomyces armeniacus ATCC 15676.</title>
        <authorList>
            <person name="Labana P."/>
            <person name="Gosse J.T."/>
            <person name="Boddy C.N."/>
        </authorList>
    </citation>
    <scope>NUCLEOTIDE SEQUENCE [LARGE SCALE GENOMIC DNA]</scope>
    <source>
        <strain evidence="4 5">ATCC 15676</strain>
    </source>
</reference>
<dbReference type="Pfam" id="PF01068">
    <property type="entry name" value="DNA_ligase_A_M"/>
    <property type="match status" value="1"/>
</dbReference>
<organism evidence="4 5">
    <name type="scientific">Streptomyces armeniacus</name>
    <dbReference type="NCBI Taxonomy" id="83291"/>
    <lineage>
        <taxon>Bacteria</taxon>
        <taxon>Bacillati</taxon>
        <taxon>Actinomycetota</taxon>
        <taxon>Actinomycetes</taxon>
        <taxon>Kitasatosporales</taxon>
        <taxon>Streptomycetaceae</taxon>
        <taxon>Streptomyces</taxon>
    </lineage>
</organism>
<evidence type="ECO:0000259" key="3">
    <source>
        <dbReference type="PROSITE" id="PS50160"/>
    </source>
</evidence>
<dbReference type="InterPro" id="IPR012310">
    <property type="entry name" value="DNA_ligase_ATP-dep_cent"/>
</dbReference>
<dbReference type="GO" id="GO:0005524">
    <property type="term" value="F:ATP binding"/>
    <property type="evidence" value="ECO:0007669"/>
    <property type="project" value="InterPro"/>
</dbReference>
<dbReference type="KEGG" id="sarm:DVA86_32355"/>
<dbReference type="GO" id="GO:0003910">
    <property type="term" value="F:DNA ligase (ATP) activity"/>
    <property type="evidence" value="ECO:0007669"/>
    <property type="project" value="InterPro"/>
</dbReference>
<accession>A0A345Y1Q7</accession>
<evidence type="ECO:0000313" key="5">
    <source>
        <dbReference type="Proteomes" id="UP000254425"/>
    </source>
</evidence>
<dbReference type="InterPro" id="IPR050191">
    <property type="entry name" value="ATP-dep_DNA_ligase"/>
</dbReference>
<keyword evidence="5" id="KW-1185">Reference proteome</keyword>
<dbReference type="EMBL" id="CP031320">
    <property type="protein sequence ID" value="AXK37823.1"/>
    <property type="molecule type" value="Genomic_DNA"/>
</dbReference>
<evidence type="ECO:0000256" key="2">
    <source>
        <dbReference type="ARBA" id="ARBA00022598"/>
    </source>
</evidence>
<dbReference type="Gene3D" id="3.30.1490.70">
    <property type="match status" value="1"/>
</dbReference>
<evidence type="ECO:0000256" key="1">
    <source>
        <dbReference type="ARBA" id="ARBA00007572"/>
    </source>
</evidence>
<dbReference type="Gene3D" id="3.30.470.30">
    <property type="entry name" value="DNA ligase/mRNA capping enzyme"/>
    <property type="match status" value="1"/>
</dbReference>
<proteinExistence type="inferred from homology"/>